<name>A0A4Y2LMV1_ARAVE</name>
<dbReference type="EMBL" id="BGPR01006108">
    <property type="protein sequence ID" value="GBN16125.1"/>
    <property type="molecule type" value="Genomic_DNA"/>
</dbReference>
<evidence type="ECO:0000313" key="2">
    <source>
        <dbReference type="Proteomes" id="UP000499080"/>
    </source>
</evidence>
<sequence length="280" mass="31532">MFENGRTAKEDHQISSTNTAVAARMNERVLANKRETEDEIPHQLSQRGSYGVVDKNLATLKRTTSNQPLSSIGSNVSNFNSTKFDYNTSVEDPFDNLRKIINYKKGNCPALKIDLRNAVNSLLDLLSEKIHFTQIFASFIEKSIQYELPTSPIPSEDSFPNTVIKEVLNSLPILNPKSTYADVARRFFNKAARSNMNKTISLHPTGKREDQSKSNIDALHILKTSLNQDALTFKMIRKIRNNGVAIDCPFQGDIDKIIEEINNRESGVKRDAQGLKACWN</sequence>
<gene>
    <name evidence="1" type="ORF">AVEN_176700_1</name>
</gene>
<organism evidence="1 2">
    <name type="scientific">Araneus ventricosus</name>
    <name type="common">Orbweaver spider</name>
    <name type="synonym">Epeira ventricosa</name>
    <dbReference type="NCBI Taxonomy" id="182803"/>
    <lineage>
        <taxon>Eukaryota</taxon>
        <taxon>Metazoa</taxon>
        <taxon>Ecdysozoa</taxon>
        <taxon>Arthropoda</taxon>
        <taxon>Chelicerata</taxon>
        <taxon>Arachnida</taxon>
        <taxon>Araneae</taxon>
        <taxon>Araneomorphae</taxon>
        <taxon>Entelegynae</taxon>
        <taxon>Araneoidea</taxon>
        <taxon>Araneidae</taxon>
        <taxon>Araneus</taxon>
    </lineage>
</organism>
<protein>
    <submittedName>
        <fullName evidence="1">Uncharacterized protein</fullName>
    </submittedName>
</protein>
<accession>A0A4Y2LMV1</accession>
<dbReference type="Proteomes" id="UP000499080">
    <property type="component" value="Unassembled WGS sequence"/>
</dbReference>
<dbReference type="AlphaFoldDB" id="A0A4Y2LMV1"/>
<reference evidence="1 2" key="1">
    <citation type="journal article" date="2019" name="Sci. Rep.">
        <title>Orb-weaving spider Araneus ventricosus genome elucidates the spidroin gene catalogue.</title>
        <authorList>
            <person name="Kono N."/>
            <person name="Nakamura H."/>
            <person name="Ohtoshi R."/>
            <person name="Moran D.A.P."/>
            <person name="Shinohara A."/>
            <person name="Yoshida Y."/>
            <person name="Fujiwara M."/>
            <person name="Mori M."/>
            <person name="Tomita M."/>
            <person name="Arakawa K."/>
        </authorList>
    </citation>
    <scope>NUCLEOTIDE SEQUENCE [LARGE SCALE GENOMIC DNA]</scope>
</reference>
<keyword evidence="2" id="KW-1185">Reference proteome</keyword>
<proteinExistence type="predicted"/>
<evidence type="ECO:0000313" key="1">
    <source>
        <dbReference type="EMBL" id="GBN16125.1"/>
    </source>
</evidence>
<comment type="caution">
    <text evidence="1">The sequence shown here is derived from an EMBL/GenBank/DDBJ whole genome shotgun (WGS) entry which is preliminary data.</text>
</comment>